<dbReference type="AlphaFoldDB" id="A0A0V1GC11"/>
<comment type="caution">
    <text evidence="1">The sequence shown here is derived from an EMBL/GenBank/DDBJ whole genome shotgun (WGS) entry which is preliminary data.</text>
</comment>
<dbReference type="Proteomes" id="UP000054805">
    <property type="component" value="Unassembled WGS sequence"/>
</dbReference>
<accession>A0A0V1GC11</accession>
<organism evidence="1 2">
    <name type="scientific">Trichinella pseudospiralis</name>
    <name type="common">Parasitic roundworm</name>
    <dbReference type="NCBI Taxonomy" id="6337"/>
    <lineage>
        <taxon>Eukaryota</taxon>
        <taxon>Metazoa</taxon>
        <taxon>Ecdysozoa</taxon>
        <taxon>Nematoda</taxon>
        <taxon>Enoplea</taxon>
        <taxon>Dorylaimia</taxon>
        <taxon>Trichinellida</taxon>
        <taxon>Trichinellidae</taxon>
        <taxon>Trichinella</taxon>
    </lineage>
</organism>
<gene>
    <name evidence="1" type="ORF">T4B_3412</name>
</gene>
<evidence type="ECO:0000313" key="1">
    <source>
        <dbReference type="EMBL" id="KRY95155.1"/>
    </source>
</evidence>
<proteinExistence type="predicted"/>
<dbReference type="EMBL" id="JYDS01004461">
    <property type="protein sequence ID" value="KRY95155.1"/>
    <property type="molecule type" value="Genomic_DNA"/>
</dbReference>
<evidence type="ECO:0000313" key="2">
    <source>
        <dbReference type="Proteomes" id="UP000054805"/>
    </source>
</evidence>
<sequence length="33" mass="3606">MKLAIPGCREDPCLINTLQTSSELLAPSFVMLN</sequence>
<keyword evidence="2" id="KW-1185">Reference proteome</keyword>
<reference evidence="1 2" key="1">
    <citation type="submission" date="2015-01" db="EMBL/GenBank/DDBJ databases">
        <title>Evolution of Trichinella species and genotypes.</title>
        <authorList>
            <person name="Korhonen P.K."/>
            <person name="Edoardo P."/>
            <person name="Giuseppe L.R."/>
            <person name="Gasser R.B."/>
        </authorList>
    </citation>
    <scope>NUCLEOTIDE SEQUENCE [LARGE SCALE GENOMIC DNA]</scope>
    <source>
        <strain evidence="1">ISS588</strain>
    </source>
</reference>
<protein>
    <submittedName>
        <fullName evidence="1">Uncharacterized protein</fullName>
    </submittedName>
</protein>
<name>A0A0V1GC11_TRIPS</name>